<comment type="cofactor">
    <cofactor evidence="1">
        <name>Mg(2+)</name>
        <dbReference type="ChEBI" id="CHEBI:18420"/>
    </cofactor>
</comment>
<dbReference type="PANTHER" id="PTHR46193:SF18">
    <property type="entry name" value="HEXITOL PHOSPHATASE B"/>
    <property type="match status" value="1"/>
</dbReference>
<dbReference type="CDD" id="cd07505">
    <property type="entry name" value="HAD_BPGM-like"/>
    <property type="match status" value="1"/>
</dbReference>
<accession>L0KUV6</accession>
<gene>
    <name evidence="6" type="ordered locus">Metho_0993</name>
</gene>
<evidence type="ECO:0000256" key="5">
    <source>
        <dbReference type="ARBA" id="ARBA00023277"/>
    </source>
</evidence>
<dbReference type="Pfam" id="PF13419">
    <property type="entry name" value="HAD_2"/>
    <property type="match status" value="1"/>
</dbReference>
<dbReference type="Gene3D" id="1.10.150.240">
    <property type="entry name" value="Putative phosphatase, domain 2"/>
    <property type="match status" value="1"/>
</dbReference>
<dbReference type="SUPFAM" id="SSF56784">
    <property type="entry name" value="HAD-like"/>
    <property type="match status" value="1"/>
</dbReference>
<dbReference type="InterPro" id="IPR036412">
    <property type="entry name" value="HAD-like_sf"/>
</dbReference>
<comment type="similarity">
    <text evidence="2">Belongs to the HAD-like hydrolase superfamily.</text>
</comment>
<evidence type="ECO:0000256" key="1">
    <source>
        <dbReference type="ARBA" id="ARBA00001946"/>
    </source>
</evidence>
<dbReference type="InterPro" id="IPR041492">
    <property type="entry name" value="HAD_2"/>
</dbReference>
<dbReference type="SFLD" id="SFLDS00003">
    <property type="entry name" value="Haloacid_Dehalogenase"/>
    <property type="match status" value="1"/>
</dbReference>
<dbReference type="EMBL" id="CP003362">
    <property type="protein sequence ID" value="AGB49232.1"/>
    <property type="molecule type" value="Genomic_DNA"/>
</dbReference>
<proteinExistence type="inferred from homology"/>
<dbReference type="SFLD" id="SFLDG01129">
    <property type="entry name" value="C1.5:_HAD__Beta-PGM__Phosphata"/>
    <property type="match status" value="1"/>
</dbReference>
<dbReference type="RefSeq" id="WP_015324399.1">
    <property type="nucleotide sequence ID" value="NC_019977.1"/>
</dbReference>
<dbReference type="InterPro" id="IPR006439">
    <property type="entry name" value="HAD-SF_hydro_IA"/>
</dbReference>
<dbReference type="KEGG" id="mhz:Metho_0993"/>
<keyword evidence="4" id="KW-0460">Magnesium</keyword>
<dbReference type="GO" id="GO:0003824">
    <property type="term" value="F:catalytic activity"/>
    <property type="evidence" value="ECO:0007669"/>
    <property type="project" value="UniProtKB-ARBA"/>
</dbReference>
<evidence type="ECO:0000256" key="4">
    <source>
        <dbReference type="ARBA" id="ARBA00022842"/>
    </source>
</evidence>
<dbReference type="InterPro" id="IPR023214">
    <property type="entry name" value="HAD_sf"/>
</dbReference>
<dbReference type="SFLD" id="SFLDG01135">
    <property type="entry name" value="C1.5.6:_HAD__Beta-PGM__Phospha"/>
    <property type="match status" value="1"/>
</dbReference>
<keyword evidence="7" id="KW-1185">Reference proteome</keyword>
<name>L0KUV6_METHD</name>
<dbReference type="PANTHER" id="PTHR46193">
    <property type="entry name" value="6-PHOSPHOGLUCONATE PHOSPHATASE"/>
    <property type="match status" value="1"/>
</dbReference>
<keyword evidence="5" id="KW-0119">Carbohydrate metabolism</keyword>
<dbReference type="InterPro" id="IPR051600">
    <property type="entry name" value="Beta-PGM-like"/>
</dbReference>
<reference evidence="7" key="1">
    <citation type="submission" date="2012-02" db="EMBL/GenBank/DDBJ databases">
        <title>Complete sequence of chromosome of Methanomethylovorans hollandica DSM 15978.</title>
        <authorList>
            <person name="Lucas S."/>
            <person name="Copeland A."/>
            <person name="Lapidus A."/>
            <person name="Glavina del Rio T."/>
            <person name="Dalin E."/>
            <person name="Tice H."/>
            <person name="Bruce D."/>
            <person name="Goodwin L."/>
            <person name="Pitluck S."/>
            <person name="Peters L."/>
            <person name="Mikhailova N."/>
            <person name="Held B."/>
            <person name="Kyrpides N."/>
            <person name="Mavromatis K."/>
            <person name="Ivanova N."/>
            <person name="Brettin T."/>
            <person name="Detter J.C."/>
            <person name="Han C."/>
            <person name="Larimer F."/>
            <person name="Land M."/>
            <person name="Hauser L."/>
            <person name="Markowitz V."/>
            <person name="Cheng J.-F."/>
            <person name="Hugenholtz P."/>
            <person name="Woyke T."/>
            <person name="Wu D."/>
            <person name="Spring S."/>
            <person name="Schroeder M."/>
            <person name="Brambilla E."/>
            <person name="Klenk H.-P."/>
            <person name="Eisen J.A."/>
        </authorList>
    </citation>
    <scope>NUCLEOTIDE SEQUENCE [LARGE SCALE GENOMIC DNA]</scope>
    <source>
        <strain evidence="7">DSM 15978 / NBRC 107637 / DMS1</strain>
    </source>
</reference>
<evidence type="ECO:0000313" key="7">
    <source>
        <dbReference type="Proteomes" id="UP000010866"/>
    </source>
</evidence>
<dbReference type="InterPro" id="IPR023198">
    <property type="entry name" value="PGP-like_dom2"/>
</dbReference>
<dbReference type="Proteomes" id="UP000010866">
    <property type="component" value="Chromosome"/>
</dbReference>
<dbReference type="GeneID" id="14406802"/>
<dbReference type="OrthoDB" id="31229at2157"/>
<dbReference type="AlphaFoldDB" id="L0KUV6"/>
<dbReference type="NCBIfam" id="TIGR01509">
    <property type="entry name" value="HAD-SF-IA-v3"/>
    <property type="match status" value="1"/>
</dbReference>
<dbReference type="Gene3D" id="3.40.50.1000">
    <property type="entry name" value="HAD superfamily/HAD-like"/>
    <property type="match status" value="1"/>
</dbReference>
<sequence length="213" mass="23602">MLKGLVFDVDGVLMDSMPYHADAWVKAFGEVGIHITNMDIYEIEGSNHKGVVDIIFHKAGMEPSSSDYEAFLKKKREYFLQNNRAEPFKDMPTCLQALKGKYKLAVASGADRTIVNSLMDKFYPGIFEVIVSGEDVTRGKPDPEPYLTAAGKLGLKPAACMVIENAPLGIQSAKKAGIYCVAVPTYLPEEKLIDADMVFTNHAELITYLYRLL</sequence>
<organism evidence="6 7">
    <name type="scientific">Methanomethylovorans hollandica (strain DSM 15978 / NBRC 107637 / DMS1)</name>
    <dbReference type="NCBI Taxonomy" id="867904"/>
    <lineage>
        <taxon>Archaea</taxon>
        <taxon>Methanobacteriati</taxon>
        <taxon>Methanobacteriota</taxon>
        <taxon>Stenosarchaea group</taxon>
        <taxon>Methanomicrobia</taxon>
        <taxon>Methanosarcinales</taxon>
        <taxon>Methanosarcinaceae</taxon>
        <taxon>Methanomethylovorans</taxon>
    </lineage>
</organism>
<keyword evidence="3" id="KW-0479">Metal-binding</keyword>
<dbReference type="PRINTS" id="PR00413">
    <property type="entry name" value="HADHALOGNASE"/>
</dbReference>
<dbReference type="STRING" id="867904.Metho_0993"/>
<evidence type="ECO:0000256" key="3">
    <source>
        <dbReference type="ARBA" id="ARBA00022723"/>
    </source>
</evidence>
<protein>
    <submittedName>
        <fullName evidence="6">Haloacid dehalogenase superfamily protein, subfamily IA, variant 3 with third motif having DD or ED</fullName>
    </submittedName>
</protein>
<dbReference type="HOGENOM" id="CLU_045011_13_3_2"/>
<evidence type="ECO:0000256" key="2">
    <source>
        <dbReference type="ARBA" id="ARBA00007958"/>
    </source>
</evidence>
<dbReference type="GO" id="GO:0046872">
    <property type="term" value="F:metal ion binding"/>
    <property type="evidence" value="ECO:0007669"/>
    <property type="project" value="UniProtKB-KW"/>
</dbReference>
<evidence type="ECO:0000313" key="6">
    <source>
        <dbReference type="EMBL" id="AGB49232.1"/>
    </source>
</evidence>